<accession>A0AAV1HEU1</accession>
<gene>
    <name evidence="2" type="ORF">XNOV1_A015677</name>
</gene>
<name>A0AAV1HEU1_XYRNO</name>
<proteinExistence type="predicted"/>
<protein>
    <submittedName>
        <fullName evidence="2">Uncharacterized protein</fullName>
    </submittedName>
</protein>
<feature type="region of interest" description="Disordered" evidence="1">
    <location>
        <begin position="1"/>
        <end position="33"/>
    </location>
</feature>
<organism evidence="2 3">
    <name type="scientific">Xyrichtys novacula</name>
    <name type="common">Pearly razorfish</name>
    <name type="synonym">Hemipteronotus novacula</name>
    <dbReference type="NCBI Taxonomy" id="13765"/>
    <lineage>
        <taxon>Eukaryota</taxon>
        <taxon>Metazoa</taxon>
        <taxon>Chordata</taxon>
        <taxon>Craniata</taxon>
        <taxon>Vertebrata</taxon>
        <taxon>Euteleostomi</taxon>
        <taxon>Actinopterygii</taxon>
        <taxon>Neopterygii</taxon>
        <taxon>Teleostei</taxon>
        <taxon>Neoteleostei</taxon>
        <taxon>Acanthomorphata</taxon>
        <taxon>Eupercaria</taxon>
        <taxon>Labriformes</taxon>
        <taxon>Labridae</taxon>
        <taxon>Xyrichtys</taxon>
    </lineage>
</organism>
<evidence type="ECO:0000313" key="2">
    <source>
        <dbReference type="EMBL" id="CAJ1084426.1"/>
    </source>
</evidence>
<dbReference type="EMBL" id="OY660885">
    <property type="protein sequence ID" value="CAJ1084426.1"/>
    <property type="molecule type" value="Genomic_DNA"/>
</dbReference>
<evidence type="ECO:0000256" key="1">
    <source>
        <dbReference type="SAM" id="MobiDB-lite"/>
    </source>
</evidence>
<reference evidence="2" key="1">
    <citation type="submission" date="2023-08" db="EMBL/GenBank/DDBJ databases">
        <authorList>
            <person name="Alioto T."/>
            <person name="Alioto T."/>
            <person name="Gomez Garrido J."/>
        </authorList>
    </citation>
    <scope>NUCLEOTIDE SEQUENCE</scope>
</reference>
<sequence>MQRLPPLPVSCSLAHRSKKLQPSPAAAEHHRGDIGLKTPTAIKHLKISSHTAKSSFLSYDSRHK</sequence>
<keyword evidence="3" id="KW-1185">Reference proteome</keyword>
<evidence type="ECO:0000313" key="3">
    <source>
        <dbReference type="Proteomes" id="UP001178508"/>
    </source>
</evidence>
<dbReference type="Proteomes" id="UP001178508">
    <property type="component" value="Chromosome 22"/>
</dbReference>
<dbReference type="AlphaFoldDB" id="A0AAV1HEU1"/>